<dbReference type="NCBIfam" id="NF033212">
    <property type="entry name" value="SapB_AmfS_lanti"/>
    <property type="match status" value="1"/>
</dbReference>
<dbReference type="Pfam" id="PF19402">
    <property type="entry name" value="RamS"/>
    <property type="match status" value="1"/>
</dbReference>
<sequence>MALLDLQAMETPATELGNNSSHSNHSCSASDLSALLCGDHSVLSVTLCHN</sequence>
<keyword evidence="2" id="KW-1185">Reference proteome</keyword>
<protein>
    <submittedName>
        <fullName evidence="1">SapB/AmfS family lanthipeptide</fullName>
    </submittedName>
</protein>
<reference evidence="1 2" key="1">
    <citation type="submission" date="2023-08" db="EMBL/GenBank/DDBJ databases">
        <title>Phytohabitans sansha sp. nov., isolated from marine sediment.</title>
        <authorList>
            <person name="Zhao Y."/>
            <person name="Yi K."/>
        </authorList>
    </citation>
    <scope>NUCLEOTIDE SEQUENCE [LARGE SCALE GENOMIC DNA]</scope>
    <source>
        <strain evidence="1 2">ZYX-F-186</strain>
    </source>
</reference>
<proteinExistence type="predicted"/>
<evidence type="ECO:0000313" key="1">
    <source>
        <dbReference type="EMBL" id="MDQ7906431.1"/>
    </source>
</evidence>
<dbReference type="EMBL" id="JAVHUY010000015">
    <property type="protein sequence ID" value="MDQ7906431.1"/>
    <property type="molecule type" value="Genomic_DNA"/>
</dbReference>
<comment type="caution">
    <text evidence="1">The sequence shown here is derived from an EMBL/GenBank/DDBJ whole genome shotgun (WGS) entry which is preliminary data.</text>
</comment>
<name>A0ABU0ZHA0_9ACTN</name>
<dbReference type="Proteomes" id="UP001230908">
    <property type="component" value="Unassembled WGS sequence"/>
</dbReference>
<dbReference type="RefSeq" id="WP_308713701.1">
    <property type="nucleotide sequence ID" value="NZ_JAVHUY010000015.1"/>
</dbReference>
<gene>
    <name evidence="1" type="ORF">RB614_18100</name>
</gene>
<dbReference type="InterPro" id="IPR045825">
    <property type="entry name" value="RamS"/>
</dbReference>
<accession>A0ABU0ZHA0</accession>
<evidence type="ECO:0000313" key="2">
    <source>
        <dbReference type="Proteomes" id="UP001230908"/>
    </source>
</evidence>
<organism evidence="1 2">
    <name type="scientific">Phytohabitans maris</name>
    <dbReference type="NCBI Taxonomy" id="3071409"/>
    <lineage>
        <taxon>Bacteria</taxon>
        <taxon>Bacillati</taxon>
        <taxon>Actinomycetota</taxon>
        <taxon>Actinomycetes</taxon>
        <taxon>Micromonosporales</taxon>
        <taxon>Micromonosporaceae</taxon>
    </lineage>
</organism>